<accession>A0AAV2Z3G7</accession>
<dbReference type="SUPFAM" id="SSF48452">
    <property type="entry name" value="TPR-like"/>
    <property type="match status" value="1"/>
</dbReference>
<name>A0AAV2Z3G7_9STRA</name>
<dbReference type="InterPro" id="IPR039663">
    <property type="entry name" value="AIP/AIPL1/TTC9"/>
</dbReference>
<evidence type="ECO:0000313" key="3">
    <source>
        <dbReference type="EMBL" id="DBA00012.1"/>
    </source>
</evidence>
<proteinExistence type="predicted"/>
<evidence type="ECO:0000256" key="1">
    <source>
        <dbReference type="ARBA" id="ARBA00022737"/>
    </source>
</evidence>
<dbReference type="PANTHER" id="PTHR11242:SF0">
    <property type="entry name" value="TPR_REGION DOMAIN-CONTAINING PROTEIN"/>
    <property type="match status" value="1"/>
</dbReference>
<gene>
    <name evidence="3" type="ORF">N0F65_002015</name>
</gene>
<reference evidence="3" key="2">
    <citation type="journal article" date="2023" name="Microbiol Resour">
        <title>Decontamination and Annotation of the Draft Genome Sequence of the Oomycete Lagenidium giganteum ARSEF 373.</title>
        <authorList>
            <person name="Morgan W.R."/>
            <person name="Tartar A."/>
        </authorList>
    </citation>
    <scope>NUCLEOTIDE SEQUENCE</scope>
    <source>
        <strain evidence="3">ARSEF 373</strain>
    </source>
</reference>
<organism evidence="3 4">
    <name type="scientific">Lagenidium giganteum</name>
    <dbReference type="NCBI Taxonomy" id="4803"/>
    <lineage>
        <taxon>Eukaryota</taxon>
        <taxon>Sar</taxon>
        <taxon>Stramenopiles</taxon>
        <taxon>Oomycota</taxon>
        <taxon>Peronosporomycetes</taxon>
        <taxon>Pythiales</taxon>
        <taxon>Pythiaceae</taxon>
    </lineage>
</organism>
<protein>
    <submittedName>
        <fullName evidence="3">Uncharacterized protein</fullName>
    </submittedName>
</protein>
<reference evidence="3" key="1">
    <citation type="submission" date="2022-11" db="EMBL/GenBank/DDBJ databases">
        <authorList>
            <person name="Morgan W.R."/>
            <person name="Tartar A."/>
        </authorList>
    </citation>
    <scope>NUCLEOTIDE SEQUENCE</scope>
    <source>
        <strain evidence="3">ARSEF 373</strain>
    </source>
</reference>
<dbReference type="Gene3D" id="1.25.40.10">
    <property type="entry name" value="Tetratricopeptide repeat domain"/>
    <property type="match status" value="1"/>
</dbReference>
<evidence type="ECO:0000313" key="4">
    <source>
        <dbReference type="Proteomes" id="UP001146120"/>
    </source>
</evidence>
<dbReference type="Proteomes" id="UP001146120">
    <property type="component" value="Unassembled WGS sequence"/>
</dbReference>
<keyword evidence="2" id="KW-0802">TPR repeat</keyword>
<keyword evidence="4" id="KW-1185">Reference proteome</keyword>
<dbReference type="InterPro" id="IPR011990">
    <property type="entry name" value="TPR-like_helical_dom_sf"/>
</dbReference>
<comment type="caution">
    <text evidence="3">The sequence shown here is derived from an EMBL/GenBank/DDBJ whole genome shotgun (WGS) entry which is preliminary data.</text>
</comment>
<dbReference type="EMBL" id="DAKRPA010000072">
    <property type="protein sequence ID" value="DBA00012.1"/>
    <property type="molecule type" value="Genomic_DNA"/>
</dbReference>
<evidence type="ECO:0000256" key="2">
    <source>
        <dbReference type="ARBA" id="ARBA00022803"/>
    </source>
</evidence>
<sequence>MEAIAAQVQALKSEGNAQFQQKSFMGAAQKYTAALALLEEFAGDAESLRTPLLLNRAWANLETRDVNLALQAEDDCSQVLLTQSMCVKALYRRALARELLGNIQVSASTRLLGDH</sequence>
<dbReference type="AlphaFoldDB" id="A0AAV2Z3G7"/>
<dbReference type="PANTHER" id="PTHR11242">
    <property type="entry name" value="ARYL HYDROCARBON RECEPTOR INTERACTING PROTEIN RELATED"/>
    <property type="match status" value="1"/>
</dbReference>
<keyword evidence="1" id="KW-0677">Repeat</keyword>